<proteinExistence type="predicted"/>
<dbReference type="InterPro" id="IPR041737">
    <property type="entry name" value="SoxW"/>
</dbReference>
<evidence type="ECO:0000256" key="1">
    <source>
        <dbReference type="SAM" id="SignalP"/>
    </source>
</evidence>
<dbReference type="PROSITE" id="PS51352">
    <property type="entry name" value="THIOREDOXIN_2"/>
    <property type="match status" value="1"/>
</dbReference>
<dbReference type="InterPro" id="IPR036249">
    <property type="entry name" value="Thioredoxin-like_sf"/>
</dbReference>
<dbReference type="Proteomes" id="UP001057498">
    <property type="component" value="Chromosome"/>
</dbReference>
<accession>A0ABM7YGM8</accession>
<name>A0ABM7YGM8_9BURK</name>
<dbReference type="Gene3D" id="3.40.30.10">
    <property type="entry name" value="Glutaredoxin"/>
    <property type="match status" value="2"/>
</dbReference>
<feature type="domain" description="Thioredoxin" evidence="2">
    <location>
        <begin position="31"/>
        <end position="179"/>
    </location>
</feature>
<dbReference type="RefSeq" id="WP_251971598.1">
    <property type="nucleotide sequence ID" value="NZ_AP025730.1"/>
</dbReference>
<protein>
    <recommendedName>
        <fullName evidence="2">Thioredoxin domain-containing protein</fullName>
    </recommendedName>
</protein>
<sequence length="367" mass="41118">MKIANRLPAALAALLVAGTWATSATAQAQAPTPGQAAPKVATAEAPHPIDIPPWFSDSFLDFKDEMADAARAGKRLLVYIGQDGCPYCRELMQTNFSQRTIVEKTRAHFVAIALNLWGDREVTWVDGRRYSEKTLARELKVQFTPTLLFLDPASGQVVGRLNGYQPPERFSAALDHVIARGERRQPLADYLASHVRETARAQLNEQPFFLRPPAGGQAHDLRRAPGSRPLAVLFETRRCAPCDEMHQQGFPRPEVQAQLRRVDIVRFALNDRSGLIAPDGRRLSAEAWARELQVGFTPTLVFFDAAGPAAAGREVFRVDGYTRAFHLASAFDYVASGSWRREPEFQRYLRDKADRLREQGQRVELWK</sequence>
<dbReference type="CDD" id="cd02951">
    <property type="entry name" value="SoxW"/>
    <property type="match status" value="1"/>
</dbReference>
<dbReference type="Pfam" id="PF13098">
    <property type="entry name" value="Thioredoxin_2"/>
    <property type="match status" value="2"/>
</dbReference>
<dbReference type="InterPro" id="IPR013766">
    <property type="entry name" value="Thioredoxin_domain"/>
</dbReference>
<reference evidence="3" key="1">
    <citation type="submission" date="2022-04" db="EMBL/GenBank/DDBJ databases">
        <title>Whole genome sequence of Sphaerotilus sp. FB-5.</title>
        <authorList>
            <person name="Takeda M."/>
            <person name="Narihara S."/>
            <person name="Akimoto M."/>
            <person name="Akimoto R."/>
            <person name="Nishiyashiki S."/>
            <person name="Murakami T."/>
        </authorList>
    </citation>
    <scope>NUCLEOTIDE SEQUENCE</scope>
    <source>
        <strain evidence="3">FB-5</strain>
    </source>
</reference>
<dbReference type="EMBL" id="AP025730">
    <property type="protein sequence ID" value="BDI03304.1"/>
    <property type="molecule type" value="Genomic_DNA"/>
</dbReference>
<feature type="chain" id="PRO_5046728516" description="Thioredoxin domain-containing protein" evidence="1">
    <location>
        <begin position="29"/>
        <end position="367"/>
    </location>
</feature>
<feature type="signal peptide" evidence="1">
    <location>
        <begin position="1"/>
        <end position="28"/>
    </location>
</feature>
<evidence type="ECO:0000313" key="3">
    <source>
        <dbReference type="EMBL" id="BDI03304.1"/>
    </source>
</evidence>
<dbReference type="InterPro" id="IPR012336">
    <property type="entry name" value="Thioredoxin-like_fold"/>
</dbReference>
<evidence type="ECO:0000259" key="2">
    <source>
        <dbReference type="PROSITE" id="PS51352"/>
    </source>
</evidence>
<keyword evidence="4" id="KW-1185">Reference proteome</keyword>
<keyword evidence="1" id="KW-0732">Signal</keyword>
<evidence type="ECO:0000313" key="4">
    <source>
        <dbReference type="Proteomes" id="UP001057498"/>
    </source>
</evidence>
<dbReference type="SUPFAM" id="SSF52833">
    <property type="entry name" value="Thioredoxin-like"/>
    <property type="match status" value="2"/>
</dbReference>
<gene>
    <name evidence="3" type="ORF">CATMQ487_02740</name>
</gene>
<organism evidence="3 4">
    <name type="scientific">Sphaerotilus microaerophilus</name>
    <dbReference type="NCBI Taxonomy" id="2914710"/>
    <lineage>
        <taxon>Bacteria</taxon>
        <taxon>Pseudomonadati</taxon>
        <taxon>Pseudomonadota</taxon>
        <taxon>Betaproteobacteria</taxon>
        <taxon>Burkholderiales</taxon>
        <taxon>Sphaerotilaceae</taxon>
        <taxon>Sphaerotilus</taxon>
    </lineage>
</organism>